<keyword evidence="3" id="KW-1185">Reference proteome</keyword>
<sequence length="155" mass="17089">MSTDHRAQVEELMADYRRSRERLAETHRDLSSIAETARTKDGSVQVVVGPRGVLREVVLADDVYERQRPAQLAATIVRLTAAAAQAASRRAADVLAEVLPAGTDPELLLGGDVDGESDPVPRNESRHFDDNVDEDIDEDFSDGSWLRPGPAERKW</sequence>
<dbReference type="Gene3D" id="3.30.1310.10">
    <property type="entry name" value="Nucleoid-associated protein YbaB-like domain"/>
    <property type="match status" value="1"/>
</dbReference>
<dbReference type="GO" id="GO:0003677">
    <property type="term" value="F:DNA binding"/>
    <property type="evidence" value="ECO:0007669"/>
    <property type="project" value="UniProtKB-KW"/>
</dbReference>
<dbReference type="Pfam" id="PF02575">
    <property type="entry name" value="YbaB_DNA_bd"/>
    <property type="match status" value="1"/>
</dbReference>
<evidence type="ECO:0000313" key="3">
    <source>
        <dbReference type="Proteomes" id="UP000584374"/>
    </source>
</evidence>
<dbReference type="RefSeq" id="WP_184726513.1">
    <property type="nucleotide sequence ID" value="NZ_JACHIW010000001.1"/>
</dbReference>
<evidence type="ECO:0000313" key="2">
    <source>
        <dbReference type="EMBL" id="MBB5155116.1"/>
    </source>
</evidence>
<protein>
    <submittedName>
        <fullName evidence="2">DNA-binding protein YbaB</fullName>
    </submittedName>
</protein>
<feature type="compositionally biased region" description="Basic and acidic residues" evidence="1">
    <location>
        <begin position="119"/>
        <end position="130"/>
    </location>
</feature>
<feature type="region of interest" description="Disordered" evidence="1">
    <location>
        <begin position="104"/>
        <end position="155"/>
    </location>
</feature>
<evidence type="ECO:0000256" key="1">
    <source>
        <dbReference type="SAM" id="MobiDB-lite"/>
    </source>
</evidence>
<proteinExistence type="predicted"/>
<gene>
    <name evidence="2" type="ORF">BJ970_002650</name>
</gene>
<dbReference type="AlphaFoldDB" id="A0A840Q3P4"/>
<accession>A0A840Q3P4</accession>
<reference evidence="2 3" key="1">
    <citation type="submission" date="2020-08" db="EMBL/GenBank/DDBJ databases">
        <title>Sequencing the genomes of 1000 actinobacteria strains.</title>
        <authorList>
            <person name="Klenk H.-P."/>
        </authorList>
    </citation>
    <scope>NUCLEOTIDE SEQUENCE [LARGE SCALE GENOMIC DNA]</scope>
    <source>
        <strain evidence="2 3">DSM 45584</strain>
    </source>
</reference>
<comment type="caution">
    <text evidence="2">The sequence shown here is derived from an EMBL/GenBank/DDBJ whole genome shotgun (WGS) entry which is preliminary data.</text>
</comment>
<keyword evidence="2" id="KW-0238">DNA-binding</keyword>
<feature type="compositionally biased region" description="Acidic residues" evidence="1">
    <location>
        <begin position="131"/>
        <end position="141"/>
    </location>
</feature>
<name>A0A840Q3P4_9PSEU</name>
<dbReference type="InterPro" id="IPR036894">
    <property type="entry name" value="YbaB-like_sf"/>
</dbReference>
<dbReference type="InterPro" id="IPR004401">
    <property type="entry name" value="YbaB/EbfC"/>
</dbReference>
<dbReference type="EMBL" id="JACHIW010000001">
    <property type="protein sequence ID" value="MBB5155116.1"/>
    <property type="molecule type" value="Genomic_DNA"/>
</dbReference>
<organism evidence="2 3">
    <name type="scientific">Saccharopolyspora phatthalungensis</name>
    <dbReference type="NCBI Taxonomy" id="664693"/>
    <lineage>
        <taxon>Bacteria</taxon>
        <taxon>Bacillati</taxon>
        <taxon>Actinomycetota</taxon>
        <taxon>Actinomycetes</taxon>
        <taxon>Pseudonocardiales</taxon>
        <taxon>Pseudonocardiaceae</taxon>
        <taxon>Saccharopolyspora</taxon>
    </lineage>
</organism>
<dbReference type="Proteomes" id="UP000584374">
    <property type="component" value="Unassembled WGS sequence"/>
</dbReference>